<feature type="domain" description="Proliferating cell nuclear antigen PCNA N-terminal" evidence="6">
    <location>
        <begin position="6"/>
        <end position="98"/>
    </location>
</feature>
<comment type="similarity">
    <text evidence="1 3 4">Belongs to the PCNA family.</text>
</comment>
<dbReference type="Proteomes" id="UP000774699">
    <property type="component" value="Unassembled WGS sequence"/>
</dbReference>
<dbReference type="GO" id="GO:0003677">
    <property type="term" value="F:DNA binding"/>
    <property type="evidence" value="ECO:0007669"/>
    <property type="project" value="UniProtKB-UniRule"/>
</dbReference>
<organism evidence="8 9">
    <name type="scientific">Candidatus Iainarchaeum sp</name>
    <dbReference type="NCBI Taxonomy" id="3101447"/>
    <lineage>
        <taxon>Archaea</taxon>
        <taxon>Candidatus Iainarchaeota</taxon>
        <taxon>Candidatus Iainarchaeia</taxon>
        <taxon>Candidatus Iainarchaeales</taxon>
        <taxon>Candidatus Iainarchaeaceae</taxon>
        <taxon>Candidatus Iainarchaeum</taxon>
    </lineage>
</organism>
<evidence type="ECO:0000256" key="5">
    <source>
        <dbReference type="RuleBase" id="RU003673"/>
    </source>
</evidence>
<evidence type="ECO:0000256" key="3">
    <source>
        <dbReference type="HAMAP-Rule" id="MF_00317"/>
    </source>
</evidence>
<dbReference type="Pfam" id="PF00705">
    <property type="entry name" value="PCNA_N"/>
    <property type="match status" value="1"/>
</dbReference>
<dbReference type="CDD" id="cd00577">
    <property type="entry name" value="PCNA"/>
    <property type="match status" value="1"/>
</dbReference>
<comment type="caution">
    <text evidence="8">The sequence shown here is derived from an EMBL/GenBank/DDBJ whole genome shotgun (WGS) entry which is preliminary data.</text>
</comment>
<keyword evidence="2 3" id="KW-0238">DNA-binding</keyword>
<reference evidence="8" key="1">
    <citation type="submission" date="2019-03" db="EMBL/GenBank/DDBJ databases">
        <title>Lake Tanganyika Metagenome-Assembled Genomes (MAGs).</title>
        <authorList>
            <person name="Tran P."/>
        </authorList>
    </citation>
    <scope>NUCLEOTIDE SEQUENCE</scope>
    <source>
        <strain evidence="8">M_DeepCast_50m_m2_156</strain>
    </source>
</reference>
<name>A0A8T4C8A6_9ARCH</name>
<dbReference type="AlphaFoldDB" id="A0A8T4C8A6"/>
<dbReference type="InterPro" id="IPR022649">
    <property type="entry name" value="Pr_cel_nuc_antig_C"/>
</dbReference>
<gene>
    <name evidence="3" type="primary">pcn</name>
    <name evidence="8" type="ORF">FJY86_02460</name>
</gene>
<dbReference type="InterPro" id="IPR000730">
    <property type="entry name" value="Pr_cel_nuc_antig"/>
</dbReference>
<comment type="function">
    <text evidence="3">Sliding clamp subunit that acts as a moving platform for DNA processing. Responsible for tethering the catalytic subunit of DNA polymerase and other proteins to DNA during high-speed replication.</text>
</comment>
<dbReference type="GO" id="GO:0006272">
    <property type="term" value="P:leading strand elongation"/>
    <property type="evidence" value="ECO:0007669"/>
    <property type="project" value="TreeGrafter"/>
</dbReference>
<dbReference type="PANTHER" id="PTHR11352">
    <property type="entry name" value="PROLIFERATING CELL NUCLEAR ANTIGEN"/>
    <property type="match status" value="1"/>
</dbReference>
<dbReference type="PRINTS" id="PR00339">
    <property type="entry name" value="PCNACYCLIN"/>
</dbReference>
<dbReference type="InterPro" id="IPR046938">
    <property type="entry name" value="DNA_clamp_sf"/>
</dbReference>
<comment type="function">
    <text evidence="5">Sliding clamp subunit. Responsible for tethering the catalytic subunit of DNA polymerase to DNA during high-speed replication.</text>
</comment>
<comment type="subunit">
    <text evidence="3">Homotrimer. The subunits circularize to form a toroid; DNA passes through its center. Replication factor C (RFC) is required to load the toroid on the DNA.</text>
</comment>
<dbReference type="Gene3D" id="3.70.10.10">
    <property type="match status" value="1"/>
</dbReference>
<dbReference type="Pfam" id="PF02747">
    <property type="entry name" value="PCNA_C"/>
    <property type="match status" value="1"/>
</dbReference>
<keyword evidence="3 4" id="KW-0235">DNA replication</keyword>
<dbReference type="EMBL" id="VGJJ01000013">
    <property type="protein sequence ID" value="MBM3282180.1"/>
    <property type="molecule type" value="Genomic_DNA"/>
</dbReference>
<dbReference type="HAMAP" id="MF_00317">
    <property type="entry name" value="DNApol_clamp_arch"/>
    <property type="match status" value="1"/>
</dbReference>
<evidence type="ECO:0000259" key="7">
    <source>
        <dbReference type="Pfam" id="PF02747"/>
    </source>
</evidence>
<evidence type="ECO:0000313" key="9">
    <source>
        <dbReference type="Proteomes" id="UP000774699"/>
    </source>
</evidence>
<dbReference type="PANTHER" id="PTHR11352:SF0">
    <property type="entry name" value="PROLIFERATING CELL NUCLEAR ANTIGEN"/>
    <property type="match status" value="1"/>
</dbReference>
<protein>
    <recommendedName>
        <fullName evidence="3">DNA polymerase sliding clamp</fullName>
    </recommendedName>
    <alternativeName>
        <fullName evidence="3">Proliferating cell nuclear antigen homolog</fullName>
        <shortName evidence="3">PCNA</shortName>
    </alternativeName>
</protein>
<feature type="domain" description="Proliferating cell nuclear antigen PCNA C-terminal" evidence="7">
    <location>
        <begin position="122"/>
        <end position="238"/>
    </location>
</feature>
<dbReference type="SUPFAM" id="SSF55979">
    <property type="entry name" value="DNA clamp"/>
    <property type="match status" value="1"/>
</dbReference>
<accession>A0A8T4C8A6</accession>
<dbReference type="InterPro" id="IPR022648">
    <property type="entry name" value="Pr_cel_nuc_antig_N"/>
</dbReference>
<proteinExistence type="inferred from homology"/>
<sequence length="242" mass="27029">MIETQDVTSFKRAIDAISSFISEGNFRFSEKGISLRAVDPSQIVLVDCFIEKNAFSAYELEPTFVGVDVVEFSRMLARSLPNDKLLLDVGENEIHLNLEGEFSRTFHLPLIDVSENEKELKLPAQQFDAKVEVNARLLKEALKDALIFGSSVTVKVRDGKFALEAKGSPGVLKTVSKQSHLITVHTNVNVTSKYSLNFLSNVIKEADNDSTVLLEFKSDAPMRITYPIGKAKLQYYLAHMIL</sequence>
<evidence type="ECO:0000313" key="8">
    <source>
        <dbReference type="EMBL" id="MBM3282180.1"/>
    </source>
</evidence>
<evidence type="ECO:0000259" key="6">
    <source>
        <dbReference type="Pfam" id="PF00705"/>
    </source>
</evidence>
<evidence type="ECO:0000256" key="2">
    <source>
        <dbReference type="ARBA" id="ARBA00023125"/>
    </source>
</evidence>
<dbReference type="GO" id="GO:0006275">
    <property type="term" value="P:regulation of DNA replication"/>
    <property type="evidence" value="ECO:0007669"/>
    <property type="project" value="UniProtKB-UniRule"/>
</dbReference>
<dbReference type="GO" id="GO:0030337">
    <property type="term" value="F:DNA polymerase processivity factor activity"/>
    <property type="evidence" value="ECO:0007669"/>
    <property type="project" value="UniProtKB-UniRule"/>
</dbReference>
<evidence type="ECO:0000256" key="1">
    <source>
        <dbReference type="ARBA" id="ARBA00010462"/>
    </source>
</evidence>
<evidence type="ECO:0000256" key="4">
    <source>
        <dbReference type="RuleBase" id="RU003671"/>
    </source>
</evidence>